<keyword evidence="9" id="KW-0067">ATP-binding</keyword>
<evidence type="ECO:0000256" key="8">
    <source>
        <dbReference type="ARBA" id="ARBA00022741"/>
    </source>
</evidence>
<dbReference type="FunFam" id="3.40.50.800:FF:000004">
    <property type="entry name" value="Glycine--tRNA ligase 2"/>
    <property type="match status" value="1"/>
</dbReference>
<dbReference type="Gene3D" id="3.40.50.800">
    <property type="entry name" value="Anticodon-binding domain"/>
    <property type="match status" value="1"/>
</dbReference>
<name>A0A0B1PIS3_UNCNE</name>
<evidence type="ECO:0000256" key="1">
    <source>
        <dbReference type="ARBA" id="ARBA00004496"/>
    </source>
</evidence>
<dbReference type="PROSITE" id="PS50862">
    <property type="entry name" value="AA_TRNA_LIGASE_II"/>
    <property type="match status" value="1"/>
</dbReference>
<dbReference type="GO" id="GO:0004820">
    <property type="term" value="F:glycine-tRNA ligase activity"/>
    <property type="evidence" value="ECO:0007669"/>
    <property type="project" value="UniProtKB-EC"/>
</dbReference>
<protein>
    <recommendedName>
        <fullName evidence="4">glycine--tRNA ligase</fullName>
        <ecNumber evidence="4">6.1.1.14</ecNumber>
    </recommendedName>
    <alternativeName>
        <fullName evidence="12">Diadenosine tetraphosphate synthetase</fullName>
    </alternativeName>
</protein>
<dbReference type="FunFam" id="3.30.720.200:FF:000001">
    <property type="entry name" value="Glycine--tRNA ligase 2"/>
    <property type="match status" value="1"/>
</dbReference>
<dbReference type="PANTHER" id="PTHR10745">
    <property type="entry name" value="GLYCYL-TRNA SYNTHETASE/DNA POLYMERASE SUBUNIT GAMMA-2"/>
    <property type="match status" value="1"/>
</dbReference>
<dbReference type="PRINTS" id="PR01043">
    <property type="entry name" value="TRNASYNTHGLY"/>
</dbReference>
<dbReference type="Proteomes" id="UP000030854">
    <property type="component" value="Unassembled WGS sequence"/>
</dbReference>
<comment type="subunit">
    <text evidence="3">Homodimer.</text>
</comment>
<dbReference type="GO" id="GO:0005524">
    <property type="term" value="F:ATP binding"/>
    <property type="evidence" value="ECO:0007669"/>
    <property type="project" value="UniProtKB-KW"/>
</dbReference>
<comment type="catalytic activity">
    <reaction evidence="13">
        <text>2 ATP + H(+) = P(1),P(4)-bis(5'-adenosyl) tetraphosphate + diphosphate</text>
        <dbReference type="Rhea" id="RHEA:34935"/>
        <dbReference type="ChEBI" id="CHEBI:15378"/>
        <dbReference type="ChEBI" id="CHEBI:30616"/>
        <dbReference type="ChEBI" id="CHEBI:33019"/>
        <dbReference type="ChEBI" id="CHEBI:58141"/>
    </reaction>
</comment>
<evidence type="ECO:0000256" key="5">
    <source>
        <dbReference type="ARBA" id="ARBA00022490"/>
    </source>
</evidence>
<evidence type="ECO:0000256" key="13">
    <source>
        <dbReference type="ARBA" id="ARBA00051967"/>
    </source>
</evidence>
<dbReference type="NCBIfam" id="NF003211">
    <property type="entry name" value="PRK04173.1"/>
    <property type="match status" value="1"/>
</dbReference>
<organism evidence="15 16">
    <name type="scientific">Uncinula necator</name>
    <name type="common">Grape powdery mildew</name>
    <dbReference type="NCBI Taxonomy" id="52586"/>
    <lineage>
        <taxon>Eukaryota</taxon>
        <taxon>Fungi</taxon>
        <taxon>Dikarya</taxon>
        <taxon>Ascomycota</taxon>
        <taxon>Pezizomycotina</taxon>
        <taxon>Leotiomycetes</taxon>
        <taxon>Erysiphales</taxon>
        <taxon>Erysiphaceae</taxon>
        <taxon>Erysiphe</taxon>
    </lineage>
</organism>
<dbReference type="GO" id="GO:0016740">
    <property type="term" value="F:transferase activity"/>
    <property type="evidence" value="ECO:0007669"/>
    <property type="project" value="UniProtKB-KW"/>
</dbReference>
<feature type="domain" description="Aminoacyl-transfer RNA synthetases class-II family profile" evidence="14">
    <location>
        <begin position="196"/>
        <end position="575"/>
    </location>
</feature>
<dbReference type="InterPro" id="IPR006195">
    <property type="entry name" value="aa-tRNA-synth_II"/>
</dbReference>
<dbReference type="AlphaFoldDB" id="A0A0B1PIS3"/>
<dbReference type="Pfam" id="PF03129">
    <property type="entry name" value="HGTP_anticodon"/>
    <property type="match status" value="1"/>
</dbReference>
<dbReference type="FunFam" id="3.30.930.10:FF:000158">
    <property type="entry name" value="Glycyl-tRNA synthetase"/>
    <property type="match status" value="1"/>
</dbReference>
<dbReference type="InterPro" id="IPR036621">
    <property type="entry name" value="Anticodon-bd_dom_sf"/>
</dbReference>
<dbReference type="GO" id="GO:0070150">
    <property type="term" value="P:mitochondrial glycyl-tRNA aminoacylation"/>
    <property type="evidence" value="ECO:0007669"/>
    <property type="project" value="TreeGrafter"/>
</dbReference>
<dbReference type="Gene3D" id="3.30.930.10">
    <property type="entry name" value="Bira Bifunctional Protein, Domain 2"/>
    <property type="match status" value="1"/>
</dbReference>
<accession>A0A0B1PIS3</accession>
<dbReference type="PANTHER" id="PTHR10745:SF0">
    <property type="entry name" value="GLYCINE--TRNA LIGASE"/>
    <property type="match status" value="1"/>
</dbReference>
<dbReference type="Gene3D" id="3.30.720.200">
    <property type="match status" value="1"/>
</dbReference>
<evidence type="ECO:0000256" key="10">
    <source>
        <dbReference type="ARBA" id="ARBA00022917"/>
    </source>
</evidence>
<dbReference type="HOGENOM" id="CLU_015515_1_0_1"/>
<dbReference type="EMBL" id="JNVN01000041">
    <property type="protein sequence ID" value="KHJ36384.1"/>
    <property type="molecule type" value="Genomic_DNA"/>
</dbReference>
<keyword evidence="11 15" id="KW-0030">Aminoacyl-tRNA synthetase</keyword>
<keyword evidence="10" id="KW-0648">Protein biosynthesis</keyword>
<dbReference type="Pfam" id="PF00587">
    <property type="entry name" value="tRNA-synt_2b"/>
    <property type="match status" value="1"/>
</dbReference>
<evidence type="ECO:0000256" key="2">
    <source>
        <dbReference type="ARBA" id="ARBA00008226"/>
    </source>
</evidence>
<dbReference type="InterPro" id="IPR002315">
    <property type="entry name" value="tRNA-synt_gly"/>
</dbReference>
<evidence type="ECO:0000313" key="15">
    <source>
        <dbReference type="EMBL" id="KHJ36384.1"/>
    </source>
</evidence>
<dbReference type="InterPro" id="IPR002314">
    <property type="entry name" value="aa-tRNA-synt_IIb"/>
</dbReference>
<evidence type="ECO:0000259" key="14">
    <source>
        <dbReference type="PROSITE" id="PS50862"/>
    </source>
</evidence>
<dbReference type="InterPro" id="IPR045864">
    <property type="entry name" value="aa-tRNA-synth_II/BPL/LPL"/>
</dbReference>
<evidence type="ECO:0000256" key="7">
    <source>
        <dbReference type="ARBA" id="ARBA00022679"/>
    </source>
</evidence>
<dbReference type="Gene3D" id="3.30.40.230">
    <property type="match status" value="1"/>
</dbReference>
<dbReference type="NCBIfam" id="TIGR00389">
    <property type="entry name" value="glyS_dimeric"/>
    <property type="match status" value="1"/>
</dbReference>
<reference evidence="15 16" key="1">
    <citation type="journal article" date="2014" name="BMC Genomics">
        <title>Adaptive genomic structural variation in the grape powdery mildew pathogen, Erysiphe necator.</title>
        <authorList>
            <person name="Jones L."/>
            <person name="Riaz S."/>
            <person name="Morales-Cruz A."/>
            <person name="Amrine K.C."/>
            <person name="McGuire B."/>
            <person name="Gubler W.D."/>
            <person name="Walker M.A."/>
            <person name="Cantu D."/>
        </authorList>
    </citation>
    <scope>NUCLEOTIDE SEQUENCE [LARGE SCALE GENOMIC DNA]</scope>
    <source>
        <strain evidence="16">c</strain>
    </source>
</reference>
<dbReference type="STRING" id="52586.A0A0B1PIS3"/>
<dbReference type="InterPro" id="IPR027031">
    <property type="entry name" value="Gly-tRNA_synthase/POLG2"/>
</dbReference>
<dbReference type="FunFam" id="3.30.930.10:FF:000010">
    <property type="entry name" value="Glycyl-tRNA synthetase 1"/>
    <property type="match status" value="1"/>
</dbReference>
<dbReference type="SUPFAM" id="SSF55681">
    <property type="entry name" value="Class II aaRS and biotin synthetases"/>
    <property type="match status" value="1"/>
</dbReference>
<dbReference type="InterPro" id="IPR033731">
    <property type="entry name" value="GlyRS-like_core"/>
</dbReference>
<sequence length="700" mass="79007">MKYQLSVRRTRQIVHRTFAASAKKSKCILPKFKRKEQPKMASTTLRGKPFDRQVLDSMLRRRMFYTPAFEIYNGVGGLYDYGPPGCALQANIVDQWRKHFVLEEDMLEVDCTSLTPEEVLKTSGHVEKFADWMCKDPKNGEIIRADHYVEEILEARIKGDKEARGLEVNLNADSSKKKKKIKSTGTVKLEDATVAEYEGILAKIDNFDGPELGKLIIKYDMKNPVTGVLPSEPTAFNLMFQTSIGPSSNAPGYLRPETAQGQFINFAKLLEYNQQQMPFASASVGKSYRNEISPRSGLLRVREFLMAEIEHFVDPDGGKKHSRFNEVKDVELILLNRHTQLAGQTKIEKMTIGEAVANGTVANETLGYFLARIHLFLKKIGVDLSKLRFRQHMANEMAHYACDCWDAELLTSYGWIECVGCADRSAYDLTVHARKTGAPLVVRERLAEPITIEEWQIEIDKKKFGPKFKKDGKRIEAAIESLSQDKLAKLAIDLASNGKIVIEVEAQDLDRVELSKDLISIERRKRVENTREYTPNVIEPSFGIGRILYALLEHNYWSRGNEGGDEARHVLSFPPIIAPTKVLIVPLSSHLSFKPLVQQISSKLRELGVTSRVDDSSASIGKRYSRNDELGTPMGITIDFQSVKDQTFTLRDRDSTKQVRADKEAILLAVKALVEGSKNWSDIEKELPSFEGQDIDSINT</sequence>
<keyword evidence="7" id="KW-0808">Transferase</keyword>
<dbReference type="InterPro" id="IPR004154">
    <property type="entry name" value="Anticodon-bd"/>
</dbReference>
<comment type="similarity">
    <text evidence="2">Belongs to the class-II aminoacyl-tRNA synthetase family.</text>
</comment>
<dbReference type="CDD" id="cd00774">
    <property type="entry name" value="GlyRS-like_core"/>
    <property type="match status" value="1"/>
</dbReference>
<dbReference type="SUPFAM" id="SSF52954">
    <property type="entry name" value="Class II aaRS ABD-related"/>
    <property type="match status" value="1"/>
</dbReference>
<keyword evidence="16" id="KW-1185">Reference proteome</keyword>
<dbReference type="OMA" id="MEMQYFV"/>
<keyword evidence="8" id="KW-0547">Nucleotide-binding</keyword>
<gene>
    <name evidence="15" type="ORF">EV44_g5211</name>
</gene>
<evidence type="ECO:0000256" key="9">
    <source>
        <dbReference type="ARBA" id="ARBA00022840"/>
    </source>
</evidence>
<evidence type="ECO:0000313" key="16">
    <source>
        <dbReference type="Proteomes" id="UP000030854"/>
    </source>
</evidence>
<evidence type="ECO:0000256" key="6">
    <source>
        <dbReference type="ARBA" id="ARBA00022598"/>
    </source>
</evidence>
<evidence type="ECO:0000256" key="3">
    <source>
        <dbReference type="ARBA" id="ARBA00011738"/>
    </source>
</evidence>
<comment type="caution">
    <text evidence="15">The sequence shown here is derived from an EMBL/GenBank/DDBJ whole genome shotgun (WGS) entry which is preliminary data.</text>
</comment>
<dbReference type="EC" id="6.1.1.14" evidence="4"/>
<keyword evidence="5" id="KW-0963">Cytoplasm</keyword>
<comment type="subcellular location">
    <subcellularLocation>
        <location evidence="1">Cytoplasm</location>
    </subcellularLocation>
</comment>
<evidence type="ECO:0000256" key="12">
    <source>
        <dbReference type="ARBA" id="ARBA00030057"/>
    </source>
</evidence>
<keyword evidence="6" id="KW-0436">Ligase</keyword>
<dbReference type="GO" id="GO:0005739">
    <property type="term" value="C:mitochondrion"/>
    <property type="evidence" value="ECO:0007669"/>
    <property type="project" value="TreeGrafter"/>
</dbReference>
<evidence type="ECO:0000256" key="4">
    <source>
        <dbReference type="ARBA" id="ARBA00012829"/>
    </source>
</evidence>
<proteinExistence type="inferred from homology"/>
<evidence type="ECO:0000256" key="11">
    <source>
        <dbReference type="ARBA" id="ARBA00023146"/>
    </source>
</evidence>